<dbReference type="Gene3D" id="3.20.10.10">
    <property type="entry name" value="D-amino Acid Aminotransferase, subunit A, domain 2"/>
    <property type="match status" value="2"/>
</dbReference>
<comment type="cofactor">
    <cofactor evidence="1">
        <name>pyridoxal 5'-phosphate</name>
        <dbReference type="ChEBI" id="CHEBI:597326"/>
    </cofactor>
</comment>
<dbReference type="InterPro" id="IPR043132">
    <property type="entry name" value="BCAT-like_C"/>
</dbReference>
<keyword evidence="5" id="KW-1185">Reference proteome</keyword>
<sequence>MPKTFMLEVGCLVDGAAKVRDQIHCKLLKEQIKAKENGYSDVLYLDSTHKKYLEEVSSCNIYVAKIVFWSISSLHISILFPPLLLLDAQVEECAVLVDEVLDAHEVFCTGTAVVVSPVGSIMILLKHGNT</sequence>
<dbReference type="SUPFAM" id="SSF56752">
    <property type="entry name" value="D-aminoacid aminotransferase-like PLP-dependent enzymes"/>
    <property type="match status" value="1"/>
</dbReference>
<comment type="caution">
    <text evidence="4">The sequence shown here is derived from an EMBL/GenBank/DDBJ whole genome shotgun (WGS) entry which is preliminary data.</text>
</comment>
<gene>
    <name evidence="4" type="ORF">ZIOFF_070015</name>
</gene>
<dbReference type="InterPro" id="IPR036038">
    <property type="entry name" value="Aminotransferase-like"/>
</dbReference>
<reference evidence="4 5" key="1">
    <citation type="submission" date="2020-08" db="EMBL/GenBank/DDBJ databases">
        <title>Plant Genome Project.</title>
        <authorList>
            <person name="Zhang R.-G."/>
        </authorList>
    </citation>
    <scope>NUCLEOTIDE SEQUENCE [LARGE SCALE GENOMIC DNA]</scope>
    <source>
        <tissue evidence="4">Rhizome</tissue>
    </source>
</reference>
<dbReference type="GO" id="GO:0009507">
    <property type="term" value="C:chloroplast"/>
    <property type="evidence" value="ECO:0007669"/>
    <property type="project" value="TreeGrafter"/>
</dbReference>
<proteinExistence type="inferred from homology"/>
<dbReference type="InterPro" id="IPR005786">
    <property type="entry name" value="B_amino_transII"/>
</dbReference>
<dbReference type="AlphaFoldDB" id="A0A8J5EV96"/>
<keyword evidence="3" id="KW-0663">Pyridoxal phosphate</keyword>
<dbReference type="Proteomes" id="UP000734854">
    <property type="component" value="Unassembled WGS sequence"/>
</dbReference>
<evidence type="ECO:0000256" key="3">
    <source>
        <dbReference type="ARBA" id="ARBA00022898"/>
    </source>
</evidence>
<dbReference type="EMBL" id="JACMSC010000020">
    <property type="protein sequence ID" value="KAG6472549.1"/>
    <property type="molecule type" value="Genomic_DNA"/>
</dbReference>
<protein>
    <submittedName>
        <fullName evidence="4">Uncharacterized protein</fullName>
    </submittedName>
</protein>
<dbReference type="PANTHER" id="PTHR42825">
    <property type="entry name" value="AMINO ACID AMINOTRANSFERASE"/>
    <property type="match status" value="1"/>
</dbReference>
<dbReference type="GO" id="GO:0009081">
    <property type="term" value="P:branched-chain amino acid metabolic process"/>
    <property type="evidence" value="ECO:0007669"/>
    <property type="project" value="InterPro"/>
</dbReference>
<comment type="similarity">
    <text evidence="2">Belongs to the class-IV pyridoxal-phosphate-dependent aminotransferase family.</text>
</comment>
<evidence type="ECO:0000313" key="5">
    <source>
        <dbReference type="Proteomes" id="UP000734854"/>
    </source>
</evidence>
<organism evidence="4 5">
    <name type="scientific">Zingiber officinale</name>
    <name type="common">Ginger</name>
    <name type="synonym">Amomum zingiber</name>
    <dbReference type="NCBI Taxonomy" id="94328"/>
    <lineage>
        <taxon>Eukaryota</taxon>
        <taxon>Viridiplantae</taxon>
        <taxon>Streptophyta</taxon>
        <taxon>Embryophyta</taxon>
        <taxon>Tracheophyta</taxon>
        <taxon>Spermatophyta</taxon>
        <taxon>Magnoliopsida</taxon>
        <taxon>Liliopsida</taxon>
        <taxon>Zingiberales</taxon>
        <taxon>Zingiberaceae</taxon>
        <taxon>Zingiber</taxon>
    </lineage>
</organism>
<evidence type="ECO:0000256" key="1">
    <source>
        <dbReference type="ARBA" id="ARBA00001933"/>
    </source>
</evidence>
<evidence type="ECO:0000256" key="2">
    <source>
        <dbReference type="ARBA" id="ARBA00009320"/>
    </source>
</evidence>
<dbReference type="PANTHER" id="PTHR42825:SF2">
    <property type="entry name" value="BRANCHED-CHAIN-AMINO-ACID AMINOTRANSFERASE 3, CHLOROPLASTIC-RELATED"/>
    <property type="match status" value="1"/>
</dbReference>
<evidence type="ECO:0000313" key="4">
    <source>
        <dbReference type="EMBL" id="KAG6472549.1"/>
    </source>
</evidence>
<accession>A0A8J5EV96</accession>
<dbReference type="GO" id="GO:0004084">
    <property type="term" value="F:branched-chain-amino-acid transaminase activity"/>
    <property type="evidence" value="ECO:0007669"/>
    <property type="project" value="InterPro"/>
</dbReference>
<name>A0A8J5EV96_ZINOF</name>